<evidence type="ECO:0000256" key="3">
    <source>
        <dbReference type="ARBA" id="ARBA00022741"/>
    </source>
</evidence>
<dbReference type="SUPFAM" id="SSF52540">
    <property type="entry name" value="P-loop containing nucleoside triphosphate hydrolases"/>
    <property type="match status" value="1"/>
</dbReference>
<dbReference type="PANTHER" id="PTHR42798:SF4">
    <property type="entry name" value="ABC TRANSPORTER DOMAIN-CONTAINING PROTEIN"/>
    <property type="match status" value="1"/>
</dbReference>
<dbReference type="InterPro" id="IPR027417">
    <property type="entry name" value="P-loop_NTPase"/>
</dbReference>
<gene>
    <name evidence="6" type="primary">macB_1</name>
    <name evidence="6" type="ORF">ERS132394_00278</name>
</gene>
<dbReference type="CDD" id="cd03255">
    <property type="entry name" value="ABC_MJ0796_LolCDE_FtsE"/>
    <property type="match status" value="1"/>
</dbReference>
<dbReference type="NCBIfam" id="TIGR03608">
    <property type="entry name" value="L_ocin_972_ABC"/>
    <property type="match status" value="1"/>
</dbReference>
<keyword evidence="2" id="KW-0813">Transport</keyword>
<evidence type="ECO:0000313" key="6">
    <source>
        <dbReference type="EMBL" id="CYU35238.1"/>
    </source>
</evidence>
<evidence type="ECO:0000313" key="7">
    <source>
        <dbReference type="Proteomes" id="UP000072618"/>
    </source>
</evidence>
<keyword evidence="4 6" id="KW-0067">ATP-binding</keyword>
<dbReference type="PROSITE" id="PS00211">
    <property type="entry name" value="ABC_TRANSPORTER_1"/>
    <property type="match status" value="1"/>
</dbReference>
<dbReference type="InterPro" id="IPR019895">
    <property type="entry name" value="L_ocin_972_ABC"/>
</dbReference>
<dbReference type="InterPro" id="IPR003439">
    <property type="entry name" value="ABC_transporter-like_ATP-bd"/>
</dbReference>
<dbReference type="Gene3D" id="3.40.50.300">
    <property type="entry name" value="P-loop containing nucleotide triphosphate hydrolases"/>
    <property type="match status" value="1"/>
</dbReference>
<dbReference type="SMART" id="SM00382">
    <property type="entry name" value="AAA"/>
    <property type="match status" value="1"/>
</dbReference>
<dbReference type="Proteomes" id="UP000072618">
    <property type="component" value="Unassembled WGS sequence"/>
</dbReference>
<dbReference type="PANTHER" id="PTHR42798">
    <property type="entry name" value="LIPOPROTEIN-RELEASING SYSTEM ATP-BINDING PROTEIN LOLD"/>
    <property type="match status" value="1"/>
</dbReference>
<proteinExistence type="inferred from homology"/>
<comment type="similarity">
    <text evidence="1">Belongs to the ABC transporter superfamily.</text>
</comment>
<dbReference type="PROSITE" id="PS50893">
    <property type="entry name" value="ABC_TRANSPORTER_2"/>
    <property type="match status" value="1"/>
</dbReference>
<evidence type="ECO:0000259" key="5">
    <source>
        <dbReference type="PROSITE" id="PS50893"/>
    </source>
</evidence>
<evidence type="ECO:0000256" key="1">
    <source>
        <dbReference type="ARBA" id="ARBA00005417"/>
    </source>
</evidence>
<dbReference type="InterPro" id="IPR017911">
    <property type="entry name" value="MacB-like_ATP-bd"/>
</dbReference>
<accession>A0A0Z8D194</accession>
<dbReference type="InterPro" id="IPR017871">
    <property type="entry name" value="ABC_transporter-like_CS"/>
</dbReference>
<reference evidence="6 7" key="1">
    <citation type="submission" date="2016-02" db="EMBL/GenBank/DDBJ databases">
        <authorList>
            <consortium name="Pathogen Informatics"/>
        </authorList>
    </citation>
    <scope>NUCLEOTIDE SEQUENCE [LARGE SCALE GENOMIC DNA]</scope>
    <source>
        <strain evidence="6 7">LSS32</strain>
    </source>
</reference>
<dbReference type="EC" id="3.6.3.-" evidence="6"/>
<dbReference type="RefSeq" id="WP_044672893.1">
    <property type="nucleotide sequence ID" value="NZ_CEFF01000053.1"/>
</dbReference>
<dbReference type="Pfam" id="PF00005">
    <property type="entry name" value="ABC_tran"/>
    <property type="match status" value="1"/>
</dbReference>
<dbReference type="GO" id="GO:0005524">
    <property type="term" value="F:ATP binding"/>
    <property type="evidence" value="ECO:0007669"/>
    <property type="project" value="UniProtKB-KW"/>
</dbReference>
<dbReference type="AlphaFoldDB" id="A0A0Z8D194"/>
<dbReference type="EMBL" id="FIGJ01000002">
    <property type="protein sequence ID" value="CYU35238.1"/>
    <property type="molecule type" value="Genomic_DNA"/>
</dbReference>
<evidence type="ECO:0000256" key="4">
    <source>
        <dbReference type="ARBA" id="ARBA00022840"/>
    </source>
</evidence>
<feature type="domain" description="ABC transporter" evidence="5">
    <location>
        <begin position="2"/>
        <end position="207"/>
    </location>
</feature>
<protein>
    <submittedName>
        <fullName evidence="6">Amino acid ABC transporter, ATP-binding protein, putative</fullName>
        <ecNumber evidence="6">3.6.3.-</ecNumber>
    </submittedName>
</protein>
<keyword evidence="6" id="KW-0378">Hydrolase</keyword>
<dbReference type="InterPro" id="IPR003593">
    <property type="entry name" value="AAA+_ATPase"/>
</dbReference>
<sequence>MIHLEHIFKKIGQKHILHDFSLHIEQGELVAIVGKSGSGKTTLLNIIGLLDGEYEGNYLLFGHSNVPVNTRTSQKIIREQISYLFQNFALIENESVEYNLLMALKYTRLSKKEKEESIKNILEKIGLANTLKQKISELSGGEQQRIAIARALLKPSNLILADEPTGSLDQENRDLILQFLIEMNNRGKTVIIVTHDPYIADKCQRVIRL</sequence>
<organism evidence="6 7">
    <name type="scientific">Streptococcus suis</name>
    <dbReference type="NCBI Taxonomy" id="1307"/>
    <lineage>
        <taxon>Bacteria</taxon>
        <taxon>Bacillati</taxon>
        <taxon>Bacillota</taxon>
        <taxon>Bacilli</taxon>
        <taxon>Lactobacillales</taxon>
        <taxon>Streptococcaceae</taxon>
        <taxon>Streptococcus</taxon>
    </lineage>
</organism>
<dbReference type="GO" id="GO:0016887">
    <property type="term" value="F:ATP hydrolysis activity"/>
    <property type="evidence" value="ECO:0007669"/>
    <property type="project" value="InterPro"/>
</dbReference>
<evidence type="ECO:0000256" key="2">
    <source>
        <dbReference type="ARBA" id="ARBA00022448"/>
    </source>
</evidence>
<name>A0A0Z8D194_STRSU</name>
<keyword evidence="3" id="KW-0547">Nucleotide-binding</keyword>